<comment type="caution">
    <text evidence="8">The sequence shown here is derived from an EMBL/GenBank/DDBJ whole genome shotgun (WGS) entry which is preliminary data.</text>
</comment>
<dbReference type="NCBIfam" id="NF003807">
    <property type="entry name" value="PRK05395.1-4"/>
    <property type="match status" value="1"/>
</dbReference>
<feature type="binding site" evidence="7">
    <location>
        <position position="86"/>
    </location>
    <ligand>
        <name>substrate</name>
    </ligand>
</feature>
<feature type="binding site" evidence="7">
    <location>
        <position position="73"/>
    </location>
    <ligand>
        <name>substrate</name>
    </ligand>
</feature>
<dbReference type="PANTHER" id="PTHR21272">
    <property type="entry name" value="CATABOLIC 3-DEHYDROQUINASE"/>
    <property type="match status" value="1"/>
</dbReference>
<protein>
    <recommendedName>
        <fullName evidence="5 7">3-dehydroquinate dehydratase</fullName>
        <shortName evidence="7">3-dehydroquinase</shortName>
        <ecNumber evidence="5 7">4.2.1.10</ecNumber>
    </recommendedName>
    <alternativeName>
        <fullName evidence="7">Type II DHQase</fullName>
    </alternativeName>
</protein>
<dbReference type="HAMAP" id="MF_00169">
    <property type="entry name" value="AroQ"/>
    <property type="match status" value="1"/>
</dbReference>
<keyword evidence="7" id="KW-0028">Amino-acid biosynthesis</keyword>
<keyword evidence="6 7" id="KW-0456">Lyase</keyword>
<dbReference type="InterPro" id="IPR036441">
    <property type="entry name" value="DHquinase_II_sf"/>
</dbReference>
<evidence type="ECO:0000256" key="3">
    <source>
        <dbReference type="ARBA" id="ARBA00011037"/>
    </source>
</evidence>
<name>A0ABV2KXI2_9BACI</name>
<feature type="binding site" evidence="7">
    <location>
        <position position="110"/>
    </location>
    <ligand>
        <name>substrate</name>
    </ligand>
</feature>
<comment type="pathway">
    <text evidence="2 7">Metabolic intermediate biosynthesis; chorismate biosynthesis; chorismate from D-erythrose 4-phosphate and phosphoenolpyruvate: step 3/7.</text>
</comment>
<sequence>MPTWLLLNGPNLNMLGQRDRSQYGSETLPEIEAMVQSIAEANGITLAKCQSNHEGVLIDWLQQGQQYDGIIFNPGGYSHTSIAIRDAIASIDTPVIEVHLSNIHNRESFRHHSYVSAVASGQIVGLGALSYKLAAYALLEKM</sequence>
<dbReference type="Pfam" id="PF01220">
    <property type="entry name" value="DHquinase_II"/>
    <property type="match status" value="1"/>
</dbReference>
<dbReference type="NCBIfam" id="TIGR01088">
    <property type="entry name" value="aroQ"/>
    <property type="match status" value="1"/>
</dbReference>
<dbReference type="Gene3D" id="3.40.50.9100">
    <property type="entry name" value="Dehydroquinase, class II"/>
    <property type="match status" value="1"/>
</dbReference>
<feature type="binding site" evidence="7">
    <location>
        <begin position="100"/>
        <end position="101"/>
    </location>
    <ligand>
        <name>substrate</name>
    </ligand>
</feature>
<evidence type="ECO:0000256" key="1">
    <source>
        <dbReference type="ARBA" id="ARBA00001864"/>
    </source>
</evidence>
<evidence type="ECO:0000256" key="5">
    <source>
        <dbReference type="ARBA" id="ARBA00012060"/>
    </source>
</evidence>
<gene>
    <name evidence="7" type="primary">aroQ</name>
    <name evidence="8" type="ORF">ABID56_002425</name>
</gene>
<evidence type="ECO:0000313" key="8">
    <source>
        <dbReference type="EMBL" id="MET3684299.1"/>
    </source>
</evidence>
<dbReference type="PIRSF" id="PIRSF001399">
    <property type="entry name" value="DHquinase_II"/>
    <property type="match status" value="1"/>
</dbReference>
<feature type="active site" description="Proton donor" evidence="7">
    <location>
        <position position="99"/>
    </location>
</feature>
<evidence type="ECO:0000313" key="9">
    <source>
        <dbReference type="Proteomes" id="UP001549167"/>
    </source>
</evidence>
<dbReference type="RefSeq" id="WP_354221517.1">
    <property type="nucleotide sequence ID" value="NZ_JBEPMX010000015.1"/>
</dbReference>
<dbReference type="InterPro" id="IPR018509">
    <property type="entry name" value="DHquinase_II_CS"/>
</dbReference>
<dbReference type="GO" id="GO:0003855">
    <property type="term" value="F:3-dehydroquinate dehydratase activity"/>
    <property type="evidence" value="ECO:0007669"/>
    <property type="project" value="UniProtKB-EC"/>
</dbReference>
<organism evidence="8 9">
    <name type="scientific">Alkalibacillus flavidus</name>
    <dbReference type="NCBI Taxonomy" id="546021"/>
    <lineage>
        <taxon>Bacteria</taxon>
        <taxon>Bacillati</taxon>
        <taxon>Bacillota</taxon>
        <taxon>Bacilli</taxon>
        <taxon>Bacillales</taxon>
        <taxon>Bacillaceae</taxon>
        <taxon>Alkalibacillus</taxon>
    </lineage>
</organism>
<evidence type="ECO:0000256" key="6">
    <source>
        <dbReference type="ARBA" id="ARBA00023239"/>
    </source>
</evidence>
<keyword evidence="7" id="KW-0057">Aromatic amino acid biosynthesis</keyword>
<dbReference type="PROSITE" id="PS01029">
    <property type="entry name" value="DEHYDROQUINASE_II"/>
    <property type="match status" value="1"/>
</dbReference>
<reference evidence="8 9" key="1">
    <citation type="submission" date="2024-06" db="EMBL/GenBank/DDBJ databases">
        <title>Genomic Encyclopedia of Type Strains, Phase IV (KMG-IV): sequencing the most valuable type-strain genomes for metagenomic binning, comparative biology and taxonomic classification.</title>
        <authorList>
            <person name="Goeker M."/>
        </authorList>
    </citation>
    <scope>NUCLEOTIDE SEQUENCE [LARGE SCALE GENOMIC DNA]</scope>
    <source>
        <strain evidence="8 9">DSM 23520</strain>
    </source>
</reference>
<dbReference type="CDD" id="cd00466">
    <property type="entry name" value="DHQase_II"/>
    <property type="match status" value="1"/>
</dbReference>
<dbReference type="EMBL" id="JBEPMX010000015">
    <property type="protein sequence ID" value="MET3684299.1"/>
    <property type="molecule type" value="Genomic_DNA"/>
</dbReference>
<feature type="binding site" evidence="7">
    <location>
        <position position="79"/>
    </location>
    <ligand>
        <name>substrate</name>
    </ligand>
</feature>
<dbReference type="SUPFAM" id="SSF52304">
    <property type="entry name" value="Type II 3-dehydroquinate dehydratase"/>
    <property type="match status" value="1"/>
</dbReference>
<comment type="similarity">
    <text evidence="3 7">Belongs to the type-II 3-dehydroquinase family.</text>
</comment>
<feature type="site" description="Transition state stabilizer" evidence="7">
    <location>
        <position position="18"/>
    </location>
</feature>
<keyword evidence="9" id="KW-1185">Reference proteome</keyword>
<dbReference type="NCBIfam" id="NF003806">
    <property type="entry name" value="PRK05395.1-3"/>
    <property type="match status" value="1"/>
</dbReference>
<dbReference type="PANTHER" id="PTHR21272:SF3">
    <property type="entry name" value="CATABOLIC 3-DEHYDROQUINASE"/>
    <property type="match status" value="1"/>
</dbReference>
<comment type="catalytic activity">
    <reaction evidence="1 7">
        <text>3-dehydroquinate = 3-dehydroshikimate + H2O</text>
        <dbReference type="Rhea" id="RHEA:21096"/>
        <dbReference type="ChEBI" id="CHEBI:15377"/>
        <dbReference type="ChEBI" id="CHEBI:16630"/>
        <dbReference type="ChEBI" id="CHEBI:32364"/>
        <dbReference type="EC" id="4.2.1.10"/>
    </reaction>
</comment>
<dbReference type="Proteomes" id="UP001549167">
    <property type="component" value="Unassembled WGS sequence"/>
</dbReference>
<dbReference type="EC" id="4.2.1.10" evidence="5 7"/>
<accession>A0ABV2KXI2</accession>
<feature type="active site" description="Proton acceptor" evidence="7">
    <location>
        <position position="23"/>
    </location>
</feature>
<comment type="subunit">
    <text evidence="4 7">Homododecamer.</text>
</comment>
<evidence type="ECO:0000256" key="2">
    <source>
        <dbReference type="ARBA" id="ARBA00004902"/>
    </source>
</evidence>
<comment type="function">
    <text evidence="7">Catalyzes a trans-dehydration via an enolate intermediate.</text>
</comment>
<evidence type="ECO:0000256" key="7">
    <source>
        <dbReference type="HAMAP-Rule" id="MF_00169"/>
    </source>
</evidence>
<dbReference type="InterPro" id="IPR001874">
    <property type="entry name" value="DHquinase_II"/>
</dbReference>
<dbReference type="NCBIfam" id="NF003805">
    <property type="entry name" value="PRK05395.1-2"/>
    <property type="match status" value="1"/>
</dbReference>
<proteinExistence type="inferred from homology"/>
<evidence type="ECO:0000256" key="4">
    <source>
        <dbReference type="ARBA" id="ARBA00011193"/>
    </source>
</evidence>